<dbReference type="InterPro" id="IPR017853">
    <property type="entry name" value="GH"/>
</dbReference>
<reference evidence="2 3" key="1">
    <citation type="submission" date="2016-11" db="EMBL/GenBank/DDBJ databases">
        <authorList>
            <person name="Jaros S."/>
            <person name="Januszkiewicz K."/>
            <person name="Wedrychowicz H."/>
        </authorList>
    </citation>
    <scope>NUCLEOTIDE SEQUENCE [LARGE SCALE GENOMIC DNA]</scope>
    <source>
        <strain evidence="2 3">GAS138</strain>
    </source>
</reference>
<evidence type="ECO:0000313" key="3">
    <source>
        <dbReference type="Proteomes" id="UP000189796"/>
    </source>
</evidence>
<dbReference type="Gene3D" id="3.20.20.80">
    <property type="entry name" value="Glycosidases"/>
    <property type="match status" value="1"/>
</dbReference>
<gene>
    <name evidence="2" type="ORF">SAMN05443248_1054</name>
</gene>
<dbReference type="Proteomes" id="UP000189796">
    <property type="component" value="Chromosome I"/>
</dbReference>
<accession>A0A1M5INW6</accession>
<organism evidence="2 3">
    <name type="scientific">Bradyrhizobium erythrophlei</name>
    <dbReference type="NCBI Taxonomy" id="1437360"/>
    <lineage>
        <taxon>Bacteria</taxon>
        <taxon>Pseudomonadati</taxon>
        <taxon>Pseudomonadota</taxon>
        <taxon>Alphaproteobacteria</taxon>
        <taxon>Hyphomicrobiales</taxon>
        <taxon>Nitrobacteraceae</taxon>
        <taxon>Bradyrhizobium</taxon>
    </lineage>
</organism>
<evidence type="ECO:0008006" key="4">
    <source>
        <dbReference type="Google" id="ProtNLM"/>
    </source>
</evidence>
<evidence type="ECO:0000256" key="1">
    <source>
        <dbReference type="SAM" id="MobiDB-lite"/>
    </source>
</evidence>
<dbReference type="SUPFAM" id="SSF51445">
    <property type="entry name" value="(Trans)glycosidases"/>
    <property type="match status" value="1"/>
</dbReference>
<proteinExistence type="predicted"/>
<dbReference type="EMBL" id="LT670817">
    <property type="protein sequence ID" value="SHG29640.1"/>
    <property type="molecule type" value="Genomic_DNA"/>
</dbReference>
<dbReference type="AlphaFoldDB" id="A0A1M5INW6"/>
<evidence type="ECO:0000313" key="2">
    <source>
        <dbReference type="EMBL" id="SHG29640.1"/>
    </source>
</evidence>
<sequence>MRIVAILAVVIGAVVIPMRIPKAYGQVRSISTSQLVQMIGVNVHMRYTDGAYANPTNVLQALRFLGVSHVRDLMPGTGAPADMQARDALRRMVFAGIKLDLIFSGSWRPAEAVELVRNLEKAVPGSVASVEGYNEINNFPVTFEDQSGLAAAAAGQKALYQSFKGSLDVRHIPVIDMTGFEMLKDPKVTYGSSLEGYADVMNVHAYAQNGQQPSIWINPEKIEAYKSLQQVLPKVITEFGYSTMPQSGWLVIGVDERTQAKGLLNGLFDAARSGYDKLYFYELLDQKPDPASKQLEFHFGLFTFENRPKVAAQAIRNLVQVLGGREGGSAAEPNRPEPNGSFHLDVQKPERGDQFFTLGLMKSDGTQVAAVWRETMFWDRDTGQPLEADGITATLTFDKPCESVKVYDVLRSSEPTAVSTGGAVSVVIGDHVQLVECVN</sequence>
<name>A0A1M5INW6_9BRAD</name>
<protein>
    <recommendedName>
        <fullName evidence="4">Glycosyl hydrolase catalytic core</fullName>
    </recommendedName>
</protein>
<feature type="region of interest" description="Disordered" evidence="1">
    <location>
        <begin position="326"/>
        <end position="346"/>
    </location>
</feature>